<dbReference type="Pfam" id="PF00248">
    <property type="entry name" value="Aldo_ket_red"/>
    <property type="match status" value="1"/>
</dbReference>
<accession>K6YPQ2</accession>
<dbReference type="STRING" id="493475.GARC_1651"/>
<keyword evidence="2" id="KW-0560">Oxidoreductase</keyword>
<dbReference type="OrthoDB" id="9772407at2"/>
<keyword evidence="3" id="KW-1185">Reference proteome</keyword>
<comment type="caution">
    <text evidence="2">The sequence shown here is derived from an EMBL/GenBank/DDBJ whole genome shotgun (WGS) entry which is preliminary data.</text>
</comment>
<dbReference type="PANTHER" id="PTHR42686:SF1">
    <property type="entry name" value="GH17980P-RELATED"/>
    <property type="match status" value="1"/>
</dbReference>
<reference evidence="2 3" key="1">
    <citation type="journal article" date="2017" name="Antonie Van Leeuwenhoek">
        <title>Rhizobium rhizosphaerae sp. nov., a novel species isolated from rice rhizosphere.</title>
        <authorList>
            <person name="Zhao J.J."/>
            <person name="Zhang J."/>
            <person name="Zhang R.J."/>
            <person name="Zhang C.W."/>
            <person name="Yin H.Q."/>
            <person name="Zhang X.X."/>
        </authorList>
    </citation>
    <scope>NUCLEOTIDE SEQUENCE [LARGE SCALE GENOMIC DNA]</scope>
    <source>
        <strain evidence="2 3">BSs20135</strain>
    </source>
</reference>
<dbReference type="PANTHER" id="PTHR42686">
    <property type="entry name" value="GH17980P-RELATED"/>
    <property type="match status" value="1"/>
</dbReference>
<dbReference type="GO" id="GO:0005829">
    <property type="term" value="C:cytosol"/>
    <property type="evidence" value="ECO:0007669"/>
    <property type="project" value="TreeGrafter"/>
</dbReference>
<dbReference type="EMBL" id="BAEO01000020">
    <property type="protein sequence ID" value="GAC18623.1"/>
    <property type="molecule type" value="Genomic_DNA"/>
</dbReference>
<dbReference type="eggNOG" id="COG0667">
    <property type="taxonomic scope" value="Bacteria"/>
</dbReference>
<dbReference type="InterPro" id="IPR023210">
    <property type="entry name" value="NADP_OxRdtase_dom"/>
</dbReference>
<name>K6YPQ2_9ALTE</name>
<dbReference type="SUPFAM" id="SSF51430">
    <property type="entry name" value="NAD(P)-linked oxidoreductase"/>
    <property type="match status" value="1"/>
</dbReference>
<dbReference type="InterPro" id="IPR036812">
    <property type="entry name" value="NAD(P)_OxRdtase_dom_sf"/>
</dbReference>
<organism evidence="2 3">
    <name type="scientific">Paraglaciecola arctica BSs20135</name>
    <dbReference type="NCBI Taxonomy" id="493475"/>
    <lineage>
        <taxon>Bacteria</taxon>
        <taxon>Pseudomonadati</taxon>
        <taxon>Pseudomonadota</taxon>
        <taxon>Gammaproteobacteria</taxon>
        <taxon>Alteromonadales</taxon>
        <taxon>Alteromonadaceae</taxon>
        <taxon>Paraglaciecola</taxon>
    </lineage>
</organism>
<dbReference type="EC" id="1.1.1.122" evidence="2"/>
<sequence>MQNPPLINKQIPKKQIGSTGLEVDTLGFGCAPLGNLYHSISDDESKAVLNAAWQAGFRHYDTAPHYGQGLSERRTGDMLRPLQGKQYMLSSKVGRILKPAGYAKERHGFVSPMPFDIHYDYSYDGIMRSFEDSLQRLGLDRIDILYMHDIGRDTHGAENAKHFPIAMQGGYKAMDELRRQGLVKAIGLGVNEYEVCEQAMDHGDWDCFLLAGRYSLLEQESLKTFLPKCETHNCSVIVGGPYNSGILATGVRGKSIANYNYAPASAEIIERVAKIETICDEYNVTLAAAALQFPLAHPSVASVIPGLGNVSRIQKTIELFNQSIPNEFWQSLKAANLLNKEAPVPIESKTTGLEHAN</sequence>
<dbReference type="Gene3D" id="3.20.20.100">
    <property type="entry name" value="NADP-dependent oxidoreductase domain"/>
    <property type="match status" value="1"/>
</dbReference>
<dbReference type="RefSeq" id="WP_007618610.1">
    <property type="nucleotide sequence ID" value="NZ_BAEO01000020.1"/>
</dbReference>
<evidence type="ECO:0000313" key="3">
    <source>
        <dbReference type="Proteomes" id="UP000006327"/>
    </source>
</evidence>
<dbReference type="InterPro" id="IPR020471">
    <property type="entry name" value="AKR"/>
</dbReference>
<dbReference type="Proteomes" id="UP000006327">
    <property type="component" value="Unassembled WGS sequence"/>
</dbReference>
<dbReference type="AlphaFoldDB" id="K6YPQ2"/>
<gene>
    <name evidence="2" type="ORF">GARC_1651</name>
</gene>
<proteinExistence type="predicted"/>
<dbReference type="GO" id="GO:0047834">
    <property type="term" value="F:D-threo-aldose 1-dehydrogenase activity"/>
    <property type="evidence" value="ECO:0007669"/>
    <property type="project" value="UniProtKB-EC"/>
</dbReference>
<protein>
    <submittedName>
        <fullName evidence="2">D-threo-aldose 1-dehydrogenase</fullName>
        <ecNumber evidence="2">1.1.1.122</ecNumber>
    </submittedName>
</protein>
<evidence type="ECO:0000313" key="2">
    <source>
        <dbReference type="EMBL" id="GAC18623.1"/>
    </source>
</evidence>
<evidence type="ECO:0000259" key="1">
    <source>
        <dbReference type="Pfam" id="PF00248"/>
    </source>
</evidence>
<feature type="domain" description="NADP-dependent oxidoreductase" evidence="1">
    <location>
        <begin position="26"/>
        <end position="335"/>
    </location>
</feature>